<organism evidence="1 2">
    <name type="scientific">Lentilactobacillus senioris DSM 24302 = JCM 17472</name>
    <dbReference type="NCBI Taxonomy" id="1423802"/>
    <lineage>
        <taxon>Bacteria</taxon>
        <taxon>Bacillati</taxon>
        <taxon>Bacillota</taxon>
        <taxon>Bacilli</taxon>
        <taxon>Lactobacillales</taxon>
        <taxon>Lactobacillaceae</taxon>
        <taxon>Lentilactobacillus</taxon>
    </lineage>
</organism>
<dbReference type="AlphaFoldDB" id="A0A0R2CRM0"/>
<comment type="caution">
    <text evidence="1">The sequence shown here is derived from an EMBL/GenBank/DDBJ whole genome shotgun (WGS) entry which is preliminary data.</text>
</comment>
<dbReference type="Proteomes" id="UP000051256">
    <property type="component" value="Unassembled WGS sequence"/>
</dbReference>
<dbReference type="STRING" id="1423802.FC56_GL001384"/>
<reference evidence="1 2" key="1">
    <citation type="journal article" date="2015" name="Genome Announc.">
        <title>Expanding the biotechnology potential of lactobacilli through comparative genomics of 213 strains and associated genera.</title>
        <authorList>
            <person name="Sun Z."/>
            <person name="Harris H.M."/>
            <person name="McCann A."/>
            <person name="Guo C."/>
            <person name="Argimon S."/>
            <person name="Zhang W."/>
            <person name="Yang X."/>
            <person name="Jeffery I.B."/>
            <person name="Cooney J.C."/>
            <person name="Kagawa T.F."/>
            <person name="Liu W."/>
            <person name="Song Y."/>
            <person name="Salvetti E."/>
            <person name="Wrobel A."/>
            <person name="Rasinkangas P."/>
            <person name="Parkhill J."/>
            <person name="Rea M.C."/>
            <person name="O'Sullivan O."/>
            <person name="Ritari J."/>
            <person name="Douillard F.P."/>
            <person name="Paul Ross R."/>
            <person name="Yang R."/>
            <person name="Briner A.E."/>
            <person name="Felis G.E."/>
            <person name="de Vos W.M."/>
            <person name="Barrangou R."/>
            <person name="Klaenhammer T.R."/>
            <person name="Caufield P.W."/>
            <person name="Cui Y."/>
            <person name="Zhang H."/>
            <person name="O'Toole P.W."/>
        </authorList>
    </citation>
    <scope>NUCLEOTIDE SEQUENCE [LARGE SCALE GENOMIC DNA]</scope>
    <source>
        <strain evidence="1 2">DSM 24302</strain>
    </source>
</reference>
<protein>
    <submittedName>
        <fullName evidence="1">Uncharacterized protein</fullName>
    </submittedName>
</protein>
<dbReference type="PATRIC" id="fig|1423802.4.peg.1403"/>
<evidence type="ECO:0000313" key="2">
    <source>
        <dbReference type="Proteomes" id="UP000051256"/>
    </source>
</evidence>
<dbReference type="RefSeq" id="WP_056977637.1">
    <property type="nucleotide sequence ID" value="NZ_AYZR01000004.1"/>
</dbReference>
<gene>
    <name evidence="1" type="ORF">FC56_GL001384</name>
</gene>
<proteinExistence type="predicted"/>
<sequence length="302" mass="33549">MDFVINTPLSSLTTEEDLIAYIKQLAGQNQPVTLRLEVTADQVTAVKNATANVAIPVEVVVAGQASPITGDYLLNLRVTDKLFPGALAQLAAVVAAHPTKFITSYYLDVNQDLERSLTDFITNRSTPDRLMTLPPVQEVGLDSKPFLTWSVADKLAVLPMIQRYRVFTKNDRFSNLTDRLWPYGNALKISALNFNLPLTSIAQQMHVLQHTEDVVYLGVPIMASDRRIIAPQNRINELLAAMKAPQPIAFNEQYHPYVIQELQAAIESPAFKALDNNLRSSLKRQIQTDLSITDGYSASEVK</sequence>
<evidence type="ECO:0000313" key="1">
    <source>
        <dbReference type="EMBL" id="KRM94429.1"/>
    </source>
</evidence>
<dbReference type="EMBL" id="AYZR01000004">
    <property type="protein sequence ID" value="KRM94429.1"/>
    <property type="molecule type" value="Genomic_DNA"/>
</dbReference>
<name>A0A0R2CRM0_9LACO</name>
<keyword evidence="2" id="KW-1185">Reference proteome</keyword>
<accession>A0A0R2CRM0</accession>